<evidence type="ECO:0000256" key="7">
    <source>
        <dbReference type="ARBA" id="ARBA00040167"/>
    </source>
</evidence>
<evidence type="ECO:0000256" key="3">
    <source>
        <dbReference type="ARBA" id="ARBA00013109"/>
    </source>
</evidence>
<evidence type="ECO:0000256" key="2">
    <source>
        <dbReference type="ARBA" id="ARBA00008133"/>
    </source>
</evidence>
<comment type="similarity">
    <text evidence="2 9">Belongs to the uroporphyrinogen-III synthase family.</text>
</comment>
<comment type="caution">
    <text evidence="11">The sequence shown here is derived from an EMBL/GenBank/DDBJ whole genome shotgun (WGS) entry which is preliminary data.</text>
</comment>
<protein>
    <recommendedName>
        <fullName evidence="7 9">Uroporphyrinogen-III synthase</fullName>
        <ecNumber evidence="3 9">4.2.1.75</ecNumber>
    </recommendedName>
</protein>
<evidence type="ECO:0000256" key="6">
    <source>
        <dbReference type="ARBA" id="ARBA00037589"/>
    </source>
</evidence>
<organism evidence="11 12">
    <name type="scientific">Enterococcus diestrammenae</name>
    <dbReference type="NCBI Taxonomy" id="1155073"/>
    <lineage>
        <taxon>Bacteria</taxon>
        <taxon>Bacillati</taxon>
        <taxon>Bacillota</taxon>
        <taxon>Bacilli</taxon>
        <taxon>Lactobacillales</taxon>
        <taxon>Enterococcaceae</taxon>
        <taxon>Enterococcus</taxon>
    </lineage>
</organism>
<reference evidence="11 12" key="2">
    <citation type="submission" date="2024-02" db="EMBL/GenBank/DDBJ databases">
        <title>The Genome Sequence of Enterococcus diestrammenae JM9A.</title>
        <authorList>
            <person name="Earl A."/>
            <person name="Manson A."/>
            <person name="Gilmore M."/>
            <person name="Sanders J."/>
            <person name="Shea T."/>
            <person name="Howe W."/>
            <person name="Livny J."/>
            <person name="Cuomo C."/>
            <person name="Neafsey D."/>
            <person name="Birren B."/>
        </authorList>
    </citation>
    <scope>NUCLEOTIDE SEQUENCE [LARGE SCALE GENOMIC DNA]</scope>
    <source>
        <strain evidence="11 12">JM9A</strain>
    </source>
</reference>
<dbReference type="PANTHER" id="PTHR38042:SF1">
    <property type="entry name" value="UROPORPHYRINOGEN-III SYNTHASE, CHLOROPLASTIC"/>
    <property type="match status" value="1"/>
</dbReference>
<dbReference type="Proteomes" id="UP001429357">
    <property type="component" value="Unassembled WGS sequence"/>
</dbReference>
<gene>
    <name evidence="11" type="ORF">BAU18_002311</name>
</gene>
<evidence type="ECO:0000256" key="8">
    <source>
        <dbReference type="ARBA" id="ARBA00048617"/>
    </source>
</evidence>
<evidence type="ECO:0000256" key="9">
    <source>
        <dbReference type="RuleBase" id="RU366031"/>
    </source>
</evidence>
<sequence>MTKKSSSTILLTRGTGLNQGDRQMFEKVGWQTVTVPLSVICPLPITPTMAAAIRQADWLVFTSQAPVIPVLQEAKLGVQIAAIGTKTAQAVANAGFPVTLVSPQENKKALADELKAKLPHGAKIVYGKSQLADSALEEDLAADFQVTSFVVYENKCPRESRENLWQLLAKGQVQAVYLTSPSAWQRFKAIYEAAPKQTDVPLQLVAIGATTLAAIETAGYQGILKKDWLAHAG</sequence>
<dbReference type="SUPFAM" id="SSF69618">
    <property type="entry name" value="HemD-like"/>
    <property type="match status" value="1"/>
</dbReference>
<dbReference type="InterPro" id="IPR039793">
    <property type="entry name" value="UROS/Hem4"/>
</dbReference>
<keyword evidence="5 9" id="KW-0627">Porphyrin biosynthesis</keyword>
<dbReference type="Pfam" id="PF02602">
    <property type="entry name" value="HEM4"/>
    <property type="match status" value="1"/>
</dbReference>
<dbReference type="InterPro" id="IPR003754">
    <property type="entry name" value="4pyrrol_synth_uPrphyn_synth"/>
</dbReference>
<proteinExistence type="inferred from homology"/>
<evidence type="ECO:0000256" key="4">
    <source>
        <dbReference type="ARBA" id="ARBA00023239"/>
    </source>
</evidence>
<keyword evidence="12" id="KW-1185">Reference proteome</keyword>
<comment type="catalytic activity">
    <reaction evidence="8 9">
        <text>hydroxymethylbilane = uroporphyrinogen III + H2O</text>
        <dbReference type="Rhea" id="RHEA:18965"/>
        <dbReference type="ChEBI" id="CHEBI:15377"/>
        <dbReference type="ChEBI" id="CHEBI:57308"/>
        <dbReference type="ChEBI" id="CHEBI:57845"/>
        <dbReference type="EC" id="4.2.1.75"/>
    </reaction>
</comment>
<comment type="pathway">
    <text evidence="1 9">Porphyrin-containing compound metabolism; protoporphyrin-IX biosynthesis; coproporphyrinogen-III from 5-aminolevulinate: step 3/4.</text>
</comment>
<evidence type="ECO:0000313" key="11">
    <source>
        <dbReference type="EMBL" id="MEO1782696.1"/>
    </source>
</evidence>
<comment type="function">
    <text evidence="6 9">Catalyzes cyclization of the linear tetrapyrrole, hydroxymethylbilane, to the macrocyclic uroporphyrinogen III.</text>
</comment>
<evidence type="ECO:0000256" key="1">
    <source>
        <dbReference type="ARBA" id="ARBA00004772"/>
    </source>
</evidence>
<evidence type="ECO:0000256" key="5">
    <source>
        <dbReference type="ARBA" id="ARBA00023244"/>
    </source>
</evidence>
<dbReference type="InterPro" id="IPR036108">
    <property type="entry name" value="4pyrrol_syn_uPrphyn_synt_sf"/>
</dbReference>
<keyword evidence="4 9" id="KW-0456">Lyase</keyword>
<dbReference type="EC" id="4.2.1.75" evidence="3 9"/>
<dbReference type="PANTHER" id="PTHR38042">
    <property type="entry name" value="UROPORPHYRINOGEN-III SYNTHASE, CHLOROPLASTIC"/>
    <property type="match status" value="1"/>
</dbReference>
<dbReference type="EMBL" id="MAEI02000001">
    <property type="protein sequence ID" value="MEO1782696.1"/>
    <property type="molecule type" value="Genomic_DNA"/>
</dbReference>
<dbReference type="CDD" id="cd06578">
    <property type="entry name" value="HemD"/>
    <property type="match status" value="1"/>
</dbReference>
<feature type="domain" description="Tetrapyrrole biosynthesis uroporphyrinogen III synthase" evidence="10">
    <location>
        <begin position="25"/>
        <end position="221"/>
    </location>
</feature>
<dbReference type="RefSeq" id="WP_161869499.1">
    <property type="nucleotide sequence ID" value="NZ_MAEI02000001.1"/>
</dbReference>
<dbReference type="Gene3D" id="3.40.50.10090">
    <property type="match status" value="2"/>
</dbReference>
<evidence type="ECO:0000313" key="12">
    <source>
        <dbReference type="Proteomes" id="UP001429357"/>
    </source>
</evidence>
<evidence type="ECO:0000259" key="10">
    <source>
        <dbReference type="Pfam" id="PF02602"/>
    </source>
</evidence>
<accession>A0ABV0F6D8</accession>
<reference evidence="12" key="1">
    <citation type="submission" date="2016-06" db="EMBL/GenBank/DDBJ databases">
        <title>Four novel species of enterococci isolated from chicken manure.</title>
        <authorList>
            <person name="Van Tyne D."/>
        </authorList>
    </citation>
    <scope>NUCLEOTIDE SEQUENCE [LARGE SCALE GENOMIC DNA]</scope>
    <source>
        <strain evidence="12">JM9A</strain>
    </source>
</reference>
<name>A0ABV0F6D8_9ENTE</name>